<dbReference type="Proteomes" id="UP000006073">
    <property type="component" value="Unassembled WGS sequence"/>
</dbReference>
<reference evidence="1 2" key="1">
    <citation type="journal article" date="2013" name="Genome Announc.">
        <title>Draft Genome Sequence of Indibacter alkaliphilus Strain LW1T, Isolated from Lonar Lake, a Haloalkaline Lake in the Buldana District of Maharashtra, India.</title>
        <authorList>
            <person name="Singh A."/>
            <person name="Kumar Jangir P."/>
            <person name="Sharma R."/>
            <person name="Singh A."/>
            <person name="Kumar Pinnaka A."/>
            <person name="Shivaji S."/>
        </authorList>
    </citation>
    <scope>NUCLEOTIDE SEQUENCE [LARGE SCALE GENOMIC DNA]</scope>
    <source>
        <strain evidence="2">CCUG 57479 / KCTC 22604 / LW1</strain>
    </source>
</reference>
<accession>S2DSK5</accession>
<evidence type="ECO:0000313" key="2">
    <source>
        <dbReference type="Proteomes" id="UP000006073"/>
    </source>
</evidence>
<comment type="caution">
    <text evidence="1">The sequence shown here is derived from an EMBL/GenBank/DDBJ whole genome shotgun (WGS) entry which is preliminary data.</text>
</comment>
<dbReference type="AlphaFoldDB" id="S2DSK5"/>
<keyword evidence="2" id="KW-1185">Reference proteome</keyword>
<proteinExistence type="predicted"/>
<dbReference type="STRING" id="1189612.A33Q_3939"/>
<dbReference type="EMBL" id="ALWO02000049">
    <property type="protein sequence ID" value="EOZ92848.1"/>
    <property type="molecule type" value="Genomic_DNA"/>
</dbReference>
<organism evidence="1 2">
    <name type="scientific">Indibacter alkaliphilus (strain CCUG 57479 / KCTC 22604 / LW1)</name>
    <dbReference type="NCBI Taxonomy" id="1189612"/>
    <lineage>
        <taxon>Bacteria</taxon>
        <taxon>Pseudomonadati</taxon>
        <taxon>Bacteroidota</taxon>
        <taxon>Cytophagia</taxon>
        <taxon>Cytophagales</taxon>
        <taxon>Cyclobacteriaceae</taxon>
    </lineage>
</organism>
<sequence>MNLLKQFLKLVSKNNFPTSLLKGKLIPDGMEFQIIVKIFRLILLLNFF</sequence>
<name>S2DSK5_INDAL</name>
<protein>
    <submittedName>
        <fullName evidence="1">Uncharacterized protein</fullName>
    </submittedName>
</protein>
<evidence type="ECO:0000313" key="1">
    <source>
        <dbReference type="EMBL" id="EOZ92848.1"/>
    </source>
</evidence>
<gene>
    <name evidence="1" type="ORF">A33Q_3939</name>
</gene>